<sequence length="116" mass="12337">MAIETSSWAADSRPVVWAAAAALADSSVAPILAKSEAAVANTSGTVLTNDIFGPLYESWFDRQTAVDLVSFGEMGVIAGPAVDCLGSGRYDAGRMFWLMWNTLRGSYSALISLSRR</sequence>
<keyword evidence="2" id="KW-1185">Reference proteome</keyword>
<organism evidence="1 2">
    <name type="scientific">Mycobacterium simulans</name>
    <dbReference type="NCBI Taxonomy" id="627089"/>
    <lineage>
        <taxon>Bacteria</taxon>
        <taxon>Bacillati</taxon>
        <taxon>Actinomycetota</taxon>
        <taxon>Actinomycetes</taxon>
        <taxon>Mycobacteriales</taxon>
        <taxon>Mycobacteriaceae</taxon>
        <taxon>Mycobacterium</taxon>
    </lineage>
</organism>
<protein>
    <submittedName>
        <fullName evidence="1">Uncharacterized protein</fullName>
    </submittedName>
</protein>
<proteinExistence type="predicted"/>
<evidence type="ECO:0000313" key="2">
    <source>
        <dbReference type="Proteomes" id="UP000554965"/>
    </source>
</evidence>
<reference evidence="1 2" key="1">
    <citation type="submission" date="2017-10" db="EMBL/GenBank/DDBJ databases">
        <authorList>
            <consortium name="Urmite Genomes"/>
        </authorList>
    </citation>
    <scope>NUCLEOTIDE SEQUENCE [LARGE SCALE GENOMIC DNA]</scope>
    <source>
        <strain evidence="1 2">FB-527</strain>
    </source>
</reference>
<dbReference type="EMBL" id="OCTY01000002">
    <property type="protein sequence ID" value="SOJ53328.1"/>
    <property type="molecule type" value="Genomic_DNA"/>
</dbReference>
<dbReference type="AlphaFoldDB" id="A0A7Z7IH64"/>
<evidence type="ECO:0000313" key="1">
    <source>
        <dbReference type="EMBL" id="SOJ53328.1"/>
    </source>
</evidence>
<gene>
    <name evidence="1" type="ORF">MSIMFB_00829</name>
</gene>
<dbReference type="Proteomes" id="UP000554965">
    <property type="component" value="Unassembled WGS sequence"/>
</dbReference>
<accession>A0A7Z7IH64</accession>
<name>A0A7Z7IH64_9MYCO</name>
<comment type="caution">
    <text evidence="1">The sequence shown here is derived from an EMBL/GenBank/DDBJ whole genome shotgun (WGS) entry which is preliminary data.</text>
</comment>